<accession>A0A650CGN8</accession>
<evidence type="ECO:0000313" key="4">
    <source>
        <dbReference type="Proteomes" id="UP000582213"/>
    </source>
</evidence>
<dbReference type="CDD" id="cd00298">
    <property type="entry name" value="ACD_sHsps_p23-like"/>
    <property type="match status" value="1"/>
</dbReference>
<keyword evidence="3" id="KW-1185">Reference proteome</keyword>
<dbReference type="KEGG" id="soh:D1869_07010"/>
<dbReference type="GeneID" id="95642557"/>
<evidence type="ECO:0000313" key="1">
    <source>
        <dbReference type="EMBL" id="MBB5252609.1"/>
    </source>
</evidence>
<dbReference type="OrthoDB" id="37046at2157"/>
<dbReference type="InterPro" id="IPR008978">
    <property type="entry name" value="HSP20-like_chaperone"/>
</dbReference>
<evidence type="ECO:0000313" key="3">
    <source>
        <dbReference type="Proteomes" id="UP000427373"/>
    </source>
</evidence>
<dbReference type="Proteomes" id="UP000582213">
    <property type="component" value="Unassembled WGS sequence"/>
</dbReference>
<proteinExistence type="predicted"/>
<dbReference type="Proteomes" id="UP000427373">
    <property type="component" value="Chromosome"/>
</dbReference>
<sequence length="122" mass="14474">MPAFKDLDELIKNLLKQEEEKFRRIQREIEEEIERELRRFSSPLYSVNETDEGYEYLIDVPKADLATLKVESRPRRLSISCKTKDGKEYRLNLSLPDDADPSTMDVSRVKWLLKVTIKKKKQ</sequence>
<gene>
    <name evidence="2" type="ORF">D1869_07010</name>
    <name evidence="1" type="ORF">HNQ62_000327</name>
</gene>
<name>A0A650CGN8_SULOH</name>
<evidence type="ECO:0000313" key="2">
    <source>
        <dbReference type="EMBL" id="QGR16950.1"/>
    </source>
</evidence>
<reference evidence="1 4" key="2">
    <citation type="submission" date="2020-08" db="EMBL/GenBank/DDBJ databases">
        <title>Genomic Encyclopedia of Type Strains, Phase IV (KMG-IV): sequencing the most valuable type-strain genomes for metagenomic binning, comparative biology and taxonomic classification.</title>
        <authorList>
            <person name="Goeker M."/>
        </authorList>
    </citation>
    <scope>NUCLEOTIDE SEQUENCE [LARGE SCALE GENOMIC DNA]</scope>
    <source>
        <strain evidence="1 4">DSM 12421</strain>
    </source>
</reference>
<protein>
    <submittedName>
        <fullName evidence="1">HSP20 family molecular chaperone IbpA</fullName>
    </submittedName>
</protein>
<reference evidence="2 3" key="1">
    <citation type="submission" date="2019-10" db="EMBL/GenBank/DDBJ databases">
        <title>Genome Sequences from Six Type Strain Members of the Archaeal Family Sulfolobaceae: Acidianus ambivalens, Acidianus infernus, Metallosphaera prunae, Stygiolobus azoricus, Sulfolobus metallicus, and Sulfurisphaera ohwakuensis.</title>
        <authorList>
            <person name="Counts J.A."/>
            <person name="Kelly R.M."/>
        </authorList>
    </citation>
    <scope>NUCLEOTIDE SEQUENCE [LARGE SCALE GENOMIC DNA]</scope>
    <source>
        <strain evidence="2 3">TA-1</strain>
    </source>
</reference>
<dbReference type="AlphaFoldDB" id="A0A650CGN8"/>
<dbReference type="EMBL" id="CP045484">
    <property type="protein sequence ID" value="QGR16950.1"/>
    <property type="molecule type" value="Genomic_DNA"/>
</dbReference>
<organism evidence="2 3">
    <name type="scientific">Sulfurisphaera ohwakuensis</name>
    <dbReference type="NCBI Taxonomy" id="69656"/>
    <lineage>
        <taxon>Archaea</taxon>
        <taxon>Thermoproteota</taxon>
        <taxon>Thermoprotei</taxon>
        <taxon>Sulfolobales</taxon>
        <taxon>Sulfolobaceae</taxon>
        <taxon>Sulfurisphaera</taxon>
    </lineage>
</organism>
<dbReference type="Gene3D" id="2.60.40.790">
    <property type="match status" value="1"/>
</dbReference>
<dbReference type="EMBL" id="JACHFY010000001">
    <property type="protein sequence ID" value="MBB5252609.1"/>
    <property type="molecule type" value="Genomic_DNA"/>
</dbReference>
<dbReference type="SUPFAM" id="SSF49764">
    <property type="entry name" value="HSP20-like chaperones"/>
    <property type="match status" value="1"/>
</dbReference>
<dbReference type="RefSeq" id="WP_156014499.1">
    <property type="nucleotide sequence ID" value="NZ_AP031374.1"/>
</dbReference>